<dbReference type="Gene3D" id="3.40.50.620">
    <property type="entry name" value="HUPs"/>
    <property type="match status" value="1"/>
</dbReference>
<dbReference type="InterPro" id="IPR014729">
    <property type="entry name" value="Rossmann-like_a/b/a_fold"/>
</dbReference>
<proteinExistence type="predicted"/>
<dbReference type="PANTHER" id="PTHR30336">
    <property type="entry name" value="INNER MEMBRANE PROTEIN, PROBABLE PERMEASE"/>
    <property type="match status" value="1"/>
</dbReference>
<evidence type="ECO:0000313" key="4">
    <source>
        <dbReference type="Proteomes" id="UP001560296"/>
    </source>
</evidence>
<accession>A0ABV3YWG0</accession>
<sequence length="259" mass="28241">MPIRYILKQLLMPPGGLLLLLLAAWCLRRRFPRLAAGCFVAAVAGLWLLSLPVTVEWSARLLEREPAMAEARWPALAGQVDAIVVLGAGRERDDPAWGGDQPSPLALERLRYGARLAKASGLPLLISGGLHFGQPPSEAALMAQVLERDFGVKARWQEGRSRTTWENAVYSAALLKSAGMERVLLVTQAWHMPRARWCFEQQGLAVMTAPLGFLGVANGRPVGGWLPEAKALWQSGLLLNEALGLLAYPLFYGAESGRE</sequence>
<dbReference type="RefSeq" id="WP_369288363.1">
    <property type="nucleotide sequence ID" value="NZ_JBFTEG010000012.1"/>
</dbReference>
<dbReference type="EMBL" id="JBFTEG010000012">
    <property type="protein sequence ID" value="MEX6503404.1"/>
    <property type="molecule type" value="Genomic_DNA"/>
</dbReference>
<evidence type="ECO:0000313" key="3">
    <source>
        <dbReference type="EMBL" id="MEX6503404.1"/>
    </source>
</evidence>
<evidence type="ECO:0000256" key="1">
    <source>
        <dbReference type="SAM" id="Phobius"/>
    </source>
</evidence>
<comment type="caution">
    <text evidence="3">The sequence shown here is derived from an EMBL/GenBank/DDBJ whole genome shotgun (WGS) entry which is preliminary data.</text>
</comment>
<keyword evidence="1" id="KW-0472">Membrane</keyword>
<dbReference type="PANTHER" id="PTHR30336:SF4">
    <property type="entry name" value="ENVELOPE BIOGENESIS FACTOR ELYC"/>
    <property type="match status" value="1"/>
</dbReference>
<feature type="transmembrane region" description="Helical" evidence="1">
    <location>
        <begin position="6"/>
        <end position="27"/>
    </location>
</feature>
<keyword evidence="1" id="KW-0812">Transmembrane</keyword>
<dbReference type="InterPro" id="IPR003848">
    <property type="entry name" value="DUF218"/>
</dbReference>
<feature type="domain" description="DUF218" evidence="2">
    <location>
        <begin position="81"/>
        <end position="244"/>
    </location>
</feature>
<gene>
    <name evidence="3" type="ORF">AB5S05_15185</name>
</gene>
<dbReference type="CDD" id="cd06259">
    <property type="entry name" value="YdcF-like"/>
    <property type="match status" value="1"/>
</dbReference>
<dbReference type="InterPro" id="IPR051599">
    <property type="entry name" value="Cell_Envelope_Assoc"/>
</dbReference>
<keyword evidence="1" id="KW-1133">Transmembrane helix</keyword>
<evidence type="ECO:0000259" key="2">
    <source>
        <dbReference type="Pfam" id="PF02698"/>
    </source>
</evidence>
<feature type="transmembrane region" description="Helical" evidence="1">
    <location>
        <begin position="34"/>
        <end position="55"/>
    </location>
</feature>
<dbReference type="Pfam" id="PF02698">
    <property type="entry name" value="DUF218"/>
    <property type="match status" value="1"/>
</dbReference>
<name>A0ABV3YWG0_9PSED</name>
<organism evidence="3 4">
    <name type="scientific">Pseudomonas zhanjiangensis</name>
    <dbReference type="NCBI Taxonomy" id="3239015"/>
    <lineage>
        <taxon>Bacteria</taxon>
        <taxon>Pseudomonadati</taxon>
        <taxon>Pseudomonadota</taxon>
        <taxon>Gammaproteobacteria</taxon>
        <taxon>Pseudomonadales</taxon>
        <taxon>Pseudomonadaceae</taxon>
        <taxon>Pseudomonas</taxon>
    </lineage>
</organism>
<keyword evidence="4" id="KW-1185">Reference proteome</keyword>
<dbReference type="Proteomes" id="UP001560296">
    <property type="component" value="Unassembled WGS sequence"/>
</dbReference>
<reference evidence="3 4" key="1">
    <citation type="submission" date="2024-07" db="EMBL/GenBank/DDBJ databases">
        <authorList>
            <person name="Li M."/>
        </authorList>
    </citation>
    <scope>NUCLEOTIDE SEQUENCE [LARGE SCALE GENOMIC DNA]</scope>
    <source>
        <strain evidence="3 4">25A3E</strain>
    </source>
</reference>
<protein>
    <submittedName>
        <fullName evidence="3">YdcF family protein</fullName>
    </submittedName>
</protein>